<evidence type="ECO:0000313" key="2">
    <source>
        <dbReference type="EMBL" id="KAF1987915.1"/>
    </source>
</evidence>
<feature type="compositionally biased region" description="Basic and acidic residues" evidence="1">
    <location>
        <begin position="38"/>
        <end position="55"/>
    </location>
</feature>
<dbReference type="Proteomes" id="UP000800041">
    <property type="component" value="Unassembled WGS sequence"/>
</dbReference>
<reference evidence="2" key="1">
    <citation type="journal article" date="2020" name="Stud. Mycol.">
        <title>101 Dothideomycetes genomes: a test case for predicting lifestyles and emergence of pathogens.</title>
        <authorList>
            <person name="Haridas S."/>
            <person name="Albert R."/>
            <person name="Binder M."/>
            <person name="Bloem J."/>
            <person name="Labutti K."/>
            <person name="Salamov A."/>
            <person name="Andreopoulos B."/>
            <person name="Baker S."/>
            <person name="Barry K."/>
            <person name="Bills G."/>
            <person name="Bluhm B."/>
            <person name="Cannon C."/>
            <person name="Castanera R."/>
            <person name="Culley D."/>
            <person name="Daum C."/>
            <person name="Ezra D."/>
            <person name="Gonzalez J."/>
            <person name="Henrissat B."/>
            <person name="Kuo A."/>
            <person name="Liang C."/>
            <person name="Lipzen A."/>
            <person name="Lutzoni F."/>
            <person name="Magnuson J."/>
            <person name="Mondo S."/>
            <person name="Nolan M."/>
            <person name="Ohm R."/>
            <person name="Pangilinan J."/>
            <person name="Park H.-J."/>
            <person name="Ramirez L."/>
            <person name="Alfaro M."/>
            <person name="Sun H."/>
            <person name="Tritt A."/>
            <person name="Yoshinaga Y."/>
            <person name="Zwiers L.-H."/>
            <person name="Turgeon B."/>
            <person name="Goodwin S."/>
            <person name="Spatafora J."/>
            <person name="Crous P."/>
            <person name="Grigoriev I."/>
        </authorList>
    </citation>
    <scope>NUCLEOTIDE SEQUENCE</scope>
    <source>
        <strain evidence="2">CBS 113979</strain>
    </source>
</reference>
<evidence type="ECO:0000313" key="3">
    <source>
        <dbReference type="Proteomes" id="UP000800041"/>
    </source>
</evidence>
<accession>A0A6G1H431</accession>
<organism evidence="2 3">
    <name type="scientific">Aulographum hederae CBS 113979</name>
    <dbReference type="NCBI Taxonomy" id="1176131"/>
    <lineage>
        <taxon>Eukaryota</taxon>
        <taxon>Fungi</taxon>
        <taxon>Dikarya</taxon>
        <taxon>Ascomycota</taxon>
        <taxon>Pezizomycotina</taxon>
        <taxon>Dothideomycetes</taxon>
        <taxon>Pleosporomycetidae</taxon>
        <taxon>Aulographales</taxon>
        <taxon>Aulographaceae</taxon>
    </lineage>
</organism>
<evidence type="ECO:0000256" key="1">
    <source>
        <dbReference type="SAM" id="MobiDB-lite"/>
    </source>
</evidence>
<protein>
    <submittedName>
        <fullName evidence="2">Uncharacterized protein</fullName>
    </submittedName>
</protein>
<dbReference type="AlphaFoldDB" id="A0A6G1H431"/>
<name>A0A6G1H431_9PEZI</name>
<feature type="region of interest" description="Disordered" evidence="1">
    <location>
        <begin position="32"/>
        <end position="55"/>
    </location>
</feature>
<sequence>MARCSSPLCYCATVFKGASDCMPVPYSIASIQRAKKRSRDEQGAGDRSTGEAEGKYVLRLGETDLPVHISSVSRQRSKVFVSNQTAPRPYASMYSVS</sequence>
<dbReference type="EMBL" id="ML977150">
    <property type="protein sequence ID" value="KAF1987915.1"/>
    <property type="molecule type" value="Genomic_DNA"/>
</dbReference>
<keyword evidence="3" id="KW-1185">Reference proteome</keyword>
<gene>
    <name evidence="2" type="ORF">K402DRAFT_36668</name>
</gene>
<proteinExistence type="predicted"/>